<dbReference type="EMBL" id="CP139487">
    <property type="protein sequence ID" value="WPU63159.1"/>
    <property type="molecule type" value="Genomic_DNA"/>
</dbReference>
<dbReference type="CDD" id="cd00143">
    <property type="entry name" value="PP2Cc"/>
    <property type="match status" value="1"/>
</dbReference>
<evidence type="ECO:0000313" key="2">
    <source>
        <dbReference type="EMBL" id="WPU63159.1"/>
    </source>
</evidence>
<dbReference type="GO" id="GO:0004722">
    <property type="term" value="F:protein serine/threonine phosphatase activity"/>
    <property type="evidence" value="ECO:0007669"/>
    <property type="project" value="InterPro"/>
</dbReference>
<dbReference type="Gene3D" id="3.60.40.10">
    <property type="entry name" value="PPM-type phosphatase domain"/>
    <property type="match status" value="1"/>
</dbReference>
<proteinExistence type="predicted"/>
<gene>
    <name evidence="2" type="ORF">SOO65_10730</name>
</gene>
<dbReference type="InterPro" id="IPR036457">
    <property type="entry name" value="PPM-type-like_dom_sf"/>
</dbReference>
<keyword evidence="3" id="KW-1185">Reference proteome</keyword>
<dbReference type="InterPro" id="IPR015655">
    <property type="entry name" value="PP2C"/>
</dbReference>
<feature type="domain" description="PPM-type phosphatase" evidence="1">
    <location>
        <begin position="4"/>
        <end position="246"/>
    </location>
</feature>
<evidence type="ECO:0000259" key="1">
    <source>
        <dbReference type="PROSITE" id="PS51746"/>
    </source>
</evidence>
<reference evidence="2 3" key="1">
    <citation type="submission" date="2023-11" db="EMBL/GenBank/DDBJ databases">
        <title>Peredibacter starrii A3.12.</title>
        <authorList>
            <person name="Mitchell R.J."/>
        </authorList>
    </citation>
    <scope>NUCLEOTIDE SEQUENCE [LARGE SCALE GENOMIC DNA]</scope>
    <source>
        <strain evidence="2 3">A3.12</strain>
    </source>
</reference>
<dbReference type="KEGG" id="psti:SOO65_10730"/>
<organism evidence="2 3">
    <name type="scientific">Peredibacter starrii</name>
    <dbReference type="NCBI Taxonomy" id="28202"/>
    <lineage>
        <taxon>Bacteria</taxon>
        <taxon>Pseudomonadati</taxon>
        <taxon>Bdellovibrionota</taxon>
        <taxon>Bacteriovoracia</taxon>
        <taxon>Bacteriovoracales</taxon>
        <taxon>Bacteriovoracaceae</taxon>
        <taxon>Peredibacter</taxon>
    </lineage>
</organism>
<dbReference type="NCBIfam" id="NF033484">
    <property type="entry name" value="Stp1_PP2C_phos"/>
    <property type="match status" value="1"/>
</dbReference>
<dbReference type="AlphaFoldDB" id="A0AAX4HJF4"/>
<dbReference type="RefSeq" id="WP_321389365.1">
    <property type="nucleotide sequence ID" value="NZ_CP139487.1"/>
</dbReference>
<dbReference type="Proteomes" id="UP001324634">
    <property type="component" value="Chromosome"/>
</dbReference>
<dbReference type="PANTHER" id="PTHR47992">
    <property type="entry name" value="PROTEIN PHOSPHATASE"/>
    <property type="match status" value="1"/>
</dbReference>
<sequence length="248" mass="27250">MGILCAGATDIGRKRKTNQDSICLDHAHHFFAVADGMGGHNGGDIASQLSVKVMGEYLGKNNSQDPQTMMKNLIQEINRSILKKAEEQPELHGMGTTVSAVQFAGPQLVIGNVGDSRVYMVNNQNIFQLTRDHSFVQEKLNMGIYTREEAVKDPQKNVLVRSVGFEPDVQVDVFNYRVCKNDIFLICSDGLHGKVSDGDILHIVQRNISDPSRCQLSDVEQTVKELIQQANDNGGQDNISVILAVAQA</sequence>
<name>A0AAX4HJF4_9BACT</name>
<dbReference type="Pfam" id="PF13672">
    <property type="entry name" value="PP2C_2"/>
    <property type="match status" value="1"/>
</dbReference>
<protein>
    <submittedName>
        <fullName evidence="2">Stp1/IreP family PP2C-type Ser/Thr phosphatase</fullName>
    </submittedName>
</protein>
<dbReference type="PROSITE" id="PS51746">
    <property type="entry name" value="PPM_2"/>
    <property type="match status" value="1"/>
</dbReference>
<dbReference type="SMART" id="SM00331">
    <property type="entry name" value="PP2C_SIG"/>
    <property type="match status" value="1"/>
</dbReference>
<evidence type="ECO:0000313" key="3">
    <source>
        <dbReference type="Proteomes" id="UP001324634"/>
    </source>
</evidence>
<dbReference type="SUPFAM" id="SSF81606">
    <property type="entry name" value="PP2C-like"/>
    <property type="match status" value="1"/>
</dbReference>
<accession>A0AAX4HJF4</accession>
<dbReference type="SMART" id="SM00332">
    <property type="entry name" value="PP2Cc"/>
    <property type="match status" value="1"/>
</dbReference>
<dbReference type="InterPro" id="IPR001932">
    <property type="entry name" value="PPM-type_phosphatase-like_dom"/>
</dbReference>